<evidence type="ECO:0000256" key="4">
    <source>
        <dbReference type="ARBA" id="ARBA00024045"/>
    </source>
</evidence>
<proteinExistence type="inferred from homology"/>
<dbReference type="InterPro" id="IPR006121">
    <property type="entry name" value="HMA_dom"/>
</dbReference>
<keyword evidence="3" id="KW-0449">Lipoprotein</keyword>
<dbReference type="InterPro" id="IPR036163">
    <property type="entry name" value="HMA_dom_sf"/>
</dbReference>
<keyword evidence="3" id="KW-0636">Prenylation</keyword>
<dbReference type="Pfam" id="PF00403">
    <property type="entry name" value="HMA"/>
    <property type="match status" value="2"/>
</dbReference>
<feature type="domain" description="HMA" evidence="6">
    <location>
        <begin position="9"/>
        <end position="73"/>
    </location>
</feature>
<dbReference type="GO" id="GO:0046872">
    <property type="term" value="F:metal ion binding"/>
    <property type="evidence" value="ECO:0007669"/>
    <property type="project" value="UniProtKB-KW"/>
</dbReference>
<evidence type="ECO:0000256" key="3">
    <source>
        <dbReference type="ARBA" id="ARBA00023289"/>
    </source>
</evidence>
<dbReference type="AlphaFoldDB" id="A0AAW1XZ99"/>
<keyword evidence="1" id="KW-0488">Methylation</keyword>
<feature type="region of interest" description="Disordered" evidence="5">
    <location>
        <begin position="166"/>
        <end position="208"/>
    </location>
</feature>
<reference evidence="7 8" key="1">
    <citation type="journal article" date="2023" name="G3 (Bethesda)">
        <title>A chromosome-length genome assembly and annotation of blackberry (Rubus argutus, cv. 'Hillquist').</title>
        <authorList>
            <person name="Bruna T."/>
            <person name="Aryal R."/>
            <person name="Dudchenko O."/>
            <person name="Sargent D.J."/>
            <person name="Mead D."/>
            <person name="Buti M."/>
            <person name="Cavallini A."/>
            <person name="Hytonen T."/>
            <person name="Andres J."/>
            <person name="Pham M."/>
            <person name="Weisz D."/>
            <person name="Mascagni F."/>
            <person name="Usai G."/>
            <person name="Natali L."/>
            <person name="Bassil N."/>
            <person name="Fernandez G.E."/>
            <person name="Lomsadze A."/>
            <person name="Armour M."/>
            <person name="Olukolu B."/>
            <person name="Poorten T."/>
            <person name="Britton C."/>
            <person name="Davik J."/>
            <person name="Ashrafi H."/>
            <person name="Aiden E.L."/>
            <person name="Borodovsky M."/>
            <person name="Worthington M."/>
        </authorList>
    </citation>
    <scope>NUCLEOTIDE SEQUENCE [LARGE SCALE GENOMIC DNA]</scope>
    <source>
        <strain evidence="7">PI 553951</strain>
    </source>
</reference>
<organism evidence="7 8">
    <name type="scientific">Rubus argutus</name>
    <name type="common">Southern blackberry</name>
    <dbReference type="NCBI Taxonomy" id="59490"/>
    <lineage>
        <taxon>Eukaryota</taxon>
        <taxon>Viridiplantae</taxon>
        <taxon>Streptophyta</taxon>
        <taxon>Embryophyta</taxon>
        <taxon>Tracheophyta</taxon>
        <taxon>Spermatophyta</taxon>
        <taxon>Magnoliopsida</taxon>
        <taxon>eudicotyledons</taxon>
        <taxon>Gunneridae</taxon>
        <taxon>Pentapetalae</taxon>
        <taxon>rosids</taxon>
        <taxon>fabids</taxon>
        <taxon>Rosales</taxon>
        <taxon>Rosaceae</taxon>
        <taxon>Rosoideae</taxon>
        <taxon>Rosoideae incertae sedis</taxon>
        <taxon>Rubus</taxon>
    </lineage>
</organism>
<feature type="compositionally biased region" description="Basic and acidic residues" evidence="5">
    <location>
        <begin position="166"/>
        <end position="199"/>
    </location>
</feature>
<gene>
    <name evidence="7" type="ORF">M0R45_007278</name>
</gene>
<dbReference type="PANTHER" id="PTHR46195">
    <property type="entry name" value="HEAVY METAL-ASSOCIATED ISOPRENYLATED PLANT PROTEIN 7"/>
    <property type="match status" value="1"/>
</dbReference>
<dbReference type="Gene3D" id="3.30.70.100">
    <property type="match status" value="2"/>
</dbReference>
<comment type="similarity">
    <text evidence="4">Belongs to the HIPP family.</text>
</comment>
<sequence length="246" mass="27910">MAEKNTDCSKEIVLKVLMHCEGCKSKVSNCLRYFEGVEEVVVDYPNHRVVVKGKRADPLRVLERVQKKYSRNAELISPKPKPEIKEKKESEKKEVALPQVKVVVLKMLMHCQGCESDIKRCLEALKGVLNVEANMETSMVTVRGIVDPTKLLKYIKKQLGKHAEIVKQEEDKGQGKGKDKDKDNSKDKDNGKGKGKENNNSKNSNNNLRCPEVVEIKYQYPPQYSVEHSYPCQSFSDENPLACSIM</sequence>
<evidence type="ECO:0000259" key="6">
    <source>
        <dbReference type="PROSITE" id="PS50846"/>
    </source>
</evidence>
<dbReference type="InterPro" id="IPR044577">
    <property type="entry name" value="HIPP4/7/8/17/18/19"/>
</dbReference>
<evidence type="ECO:0000313" key="8">
    <source>
        <dbReference type="Proteomes" id="UP001457282"/>
    </source>
</evidence>
<evidence type="ECO:0000313" key="7">
    <source>
        <dbReference type="EMBL" id="KAK9941576.1"/>
    </source>
</evidence>
<comment type="caution">
    <text evidence="7">The sequence shown here is derived from an EMBL/GenBank/DDBJ whole genome shotgun (WGS) entry which is preliminary data.</text>
</comment>
<dbReference type="CDD" id="cd00371">
    <property type="entry name" value="HMA"/>
    <property type="match status" value="2"/>
</dbReference>
<dbReference type="PROSITE" id="PS50846">
    <property type="entry name" value="HMA_2"/>
    <property type="match status" value="2"/>
</dbReference>
<name>A0AAW1XZ99_RUBAR</name>
<dbReference type="EMBL" id="JBEDUW010000002">
    <property type="protein sequence ID" value="KAK9941576.1"/>
    <property type="molecule type" value="Genomic_DNA"/>
</dbReference>
<dbReference type="Proteomes" id="UP001457282">
    <property type="component" value="Unassembled WGS sequence"/>
</dbReference>
<evidence type="ECO:0000256" key="5">
    <source>
        <dbReference type="SAM" id="MobiDB-lite"/>
    </source>
</evidence>
<accession>A0AAW1XZ99</accession>
<keyword evidence="8" id="KW-1185">Reference proteome</keyword>
<keyword evidence="2" id="KW-0479">Metal-binding</keyword>
<protein>
    <recommendedName>
        <fullName evidence="6">HMA domain-containing protein</fullName>
    </recommendedName>
</protein>
<evidence type="ECO:0000256" key="2">
    <source>
        <dbReference type="ARBA" id="ARBA00022723"/>
    </source>
</evidence>
<dbReference type="SUPFAM" id="SSF55008">
    <property type="entry name" value="HMA, heavy metal-associated domain"/>
    <property type="match status" value="2"/>
</dbReference>
<evidence type="ECO:0000256" key="1">
    <source>
        <dbReference type="ARBA" id="ARBA00022481"/>
    </source>
</evidence>
<feature type="domain" description="HMA" evidence="6">
    <location>
        <begin position="100"/>
        <end position="164"/>
    </location>
</feature>
<dbReference type="PANTHER" id="PTHR46195:SF17">
    <property type="entry name" value="HEAVY METAL-ASSOCIATED ISOPRENYLATED PLANT PROTEIN 8"/>
    <property type="match status" value="1"/>
</dbReference>